<dbReference type="AlphaFoldDB" id="A0A1H3AH78"/>
<dbReference type="SUPFAM" id="SSF46785">
    <property type="entry name" value="Winged helix' DNA-binding domain"/>
    <property type="match status" value="1"/>
</dbReference>
<organism evidence="2 3">
    <name type="scientific">Paracoccus sanguinis</name>
    <dbReference type="NCBI Taxonomy" id="1545044"/>
    <lineage>
        <taxon>Bacteria</taxon>
        <taxon>Pseudomonadati</taxon>
        <taxon>Pseudomonadota</taxon>
        <taxon>Alphaproteobacteria</taxon>
        <taxon>Rhodobacterales</taxon>
        <taxon>Paracoccaceae</taxon>
        <taxon>Paracoccus</taxon>
    </lineage>
</organism>
<dbReference type="InterPro" id="IPR036390">
    <property type="entry name" value="WH_DNA-bd_sf"/>
</dbReference>
<evidence type="ECO:0000259" key="1">
    <source>
        <dbReference type="Pfam" id="PF11638"/>
    </source>
</evidence>
<sequence>MQVIRPGTSAVGRDAAVRKYDALSALMAFALAGDPNRQRLVLRLMALITTRYNWQRNELAMGQREIARLWCVDERTVKRDMARLRTLGWVQLRRQGTRGRVAQLALDWARIMADTRPVWDNIGPDFVARAGAGEAPEAAAPADSTVVPFRRPDAAPEGGVWGAAAARLRAEDAALFSAWFAGLAEAGLREGCLHLVAPTRFQASYIHTHFAHRLLIAVQAADPSIRGVAVEGA</sequence>
<dbReference type="Proteomes" id="UP000182944">
    <property type="component" value="Unassembled WGS sequence"/>
</dbReference>
<protein>
    <recommendedName>
        <fullName evidence="1">DnaA N-terminal domain-containing protein</fullName>
    </recommendedName>
</protein>
<dbReference type="STRING" id="1545044.SAMN05444276_10464"/>
<gene>
    <name evidence="2" type="ORF">SAMN05444276_10464</name>
</gene>
<dbReference type="Pfam" id="PF11638">
    <property type="entry name" value="DnaA_N"/>
    <property type="match status" value="1"/>
</dbReference>
<dbReference type="OrthoDB" id="7657434at2"/>
<evidence type="ECO:0000313" key="3">
    <source>
        <dbReference type="Proteomes" id="UP000182944"/>
    </source>
</evidence>
<dbReference type="EMBL" id="FNNA01000004">
    <property type="protein sequence ID" value="SDX28524.1"/>
    <property type="molecule type" value="Genomic_DNA"/>
</dbReference>
<reference evidence="3" key="1">
    <citation type="submission" date="2016-10" db="EMBL/GenBank/DDBJ databases">
        <authorList>
            <person name="Varghese N."/>
            <person name="Submissions S."/>
        </authorList>
    </citation>
    <scope>NUCLEOTIDE SEQUENCE [LARGE SCALE GENOMIC DNA]</scope>
    <source>
        <strain evidence="3">DSM 29303</strain>
    </source>
</reference>
<feature type="domain" description="DnaA N-terminal" evidence="1">
    <location>
        <begin position="160"/>
        <end position="218"/>
    </location>
</feature>
<dbReference type="InterPro" id="IPR024633">
    <property type="entry name" value="DnaA_N_dom"/>
</dbReference>
<proteinExistence type="predicted"/>
<keyword evidence="3" id="KW-1185">Reference proteome</keyword>
<dbReference type="RefSeq" id="WP_036734632.1">
    <property type="nucleotide sequence ID" value="NZ_FNNA01000004.1"/>
</dbReference>
<name>A0A1H3AH78_9RHOB</name>
<evidence type="ECO:0000313" key="2">
    <source>
        <dbReference type="EMBL" id="SDX28524.1"/>
    </source>
</evidence>
<accession>A0A1H3AH78</accession>